<dbReference type="AlphaFoldDB" id="A0A4R9GZR4"/>
<dbReference type="OrthoDB" id="9847560at2"/>
<evidence type="ECO:0000313" key="2">
    <source>
        <dbReference type="Proteomes" id="UP000298097"/>
    </source>
</evidence>
<organism evidence="1 2">
    <name type="scientific">Leptospira andrefontaineae</name>
    <dbReference type="NCBI Taxonomy" id="2484976"/>
    <lineage>
        <taxon>Bacteria</taxon>
        <taxon>Pseudomonadati</taxon>
        <taxon>Spirochaetota</taxon>
        <taxon>Spirochaetia</taxon>
        <taxon>Leptospirales</taxon>
        <taxon>Leptospiraceae</taxon>
        <taxon>Leptospira</taxon>
    </lineage>
</organism>
<reference evidence="1" key="1">
    <citation type="journal article" date="2019" name="PLoS Negl. Trop. Dis.">
        <title>Revisiting the worldwide diversity of Leptospira species in the environment.</title>
        <authorList>
            <person name="Vincent A.T."/>
            <person name="Schiettekatte O."/>
            <person name="Bourhy P."/>
            <person name="Veyrier F.J."/>
            <person name="Picardeau M."/>
        </authorList>
    </citation>
    <scope>NUCLEOTIDE SEQUENCE [LARGE SCALE GENOMIC DNA]</scope>
    <source>
        <strain evidence="1">201800301</strain>
    </source>
</reference>
<protein>
    <submittedName>
        <fullName evidence="1">Uncharacterized protein</fullName>
    </submittedName>
</protein>
<dbReference type="EMBL" id="RQEY01000021">
    <property type="protein sequence ID" value="TGK37234.1"/>
    <property type="molecule type" value="Genomic_DNA"/>
</dbReference>
<comment type="caution">
    <text evidence="1">The sequence shown here is derived from an EMBL/GenBank/DDBJ whole genome shotgun (WGS) entry which is preliminary data.</text>
</comment>
<name>A0A4R9GZR4_9LEPT</name>
<dbReference type="RefSeq" id="WP_135775707.1">
    <property type="nucleotide sequence ID" value="NZ_RQEY01000021.1"/>
</dbReference>
<gene>
    <name evidence="1" type="ORF">EHO65_16775</name>
</gene>
<proteinExistence type="predicted"/>
<evidence type="ECO:0000313" key="1">
    <source>
        <dbReference type="EMBL" id="TGK37234.1"/>
    </source>
</evidence>
<dbReference type="Proteomes" id="UP000298097">
    <property type="component" value="Unassembled WGS sequence"/>
</dbReference>
<keyword evidence="2" id="KW-1185">Reference proteome</keyword>
<sequence>MITTNNLASLCPTLIDIFTDQEVNNSEIDSYNRRLSDARGSLGRFSNYIAKLHDSSFKLISNLNSNMVVLMKDKGLSEKADKIAEENSINMREAEFPLTIRFLDCLNVRLYKVTDKGFLKRANPNELALNYTYLYDELIEVKSGRVLLAIVIFRESFRRIRDPFRILLIDTSKIEIIEDHENLWKSYFDGRFLNDFHNYRNELVYLNLKNDA</sequence>
<accession>A0A4R9GZR4</accession>